<proteinExistence type="predicted"/>
<feature type="region of interest" description="Disordered" evidence="2">
    <location>
        <begin position="86"/>
        <end position="114"/>
    </location>
</feature>
<dbReference type="STRING" id="44316.ENSEGOP00005009869"/>
<dbReference type="EMBL" id="QUSF01000203">
    <property type="protein sequence ID" value="RLV87423.1"/>
    <property type="molecule type" value="Genomic_DNA"/>
</dbReference>
<dbReference type="Proteomes" id="UP000276834">
    <property type="component" value="Unassembled WGS sequence"/>
</dbReference>
<evidence type="ECO:0000313" key="4">
    <source>
        <dbReference type="Proteomes" id="UP000276834"/>
    </source>
</evidence>
<reference evidence="3 4" key="1">
    <citation type="journal article" date="2018" name="Proc. R. Soc. B">
        <title>A non-coding region near Follistatin controls head colour polymorphism in the Gouldian finch.</title>
        <authorList>
            <person name="Toomey M.B."/>
            <person name="Marques C.I."/>
            <person name="Andrade P."/>
            <person name="Araujo P.M."/>
            <person name="Sabatino S."/>
            <person name="Gazda M.A."/>
            <person name="Afonso S."/>
            <person name="Lopes R.J."/>
            <person name="Corbo J.C."/>
            <person name="Carneiro M."/>
        </authorList>
    </citation>
    <scope>NUCLEOTIDE SEQUENCE [LARGE SCALE GENOMIC DNA]</scope>
    <source>
        <strain evidence="3">Red01</strain>
        <tissue evidence="3">Muscle</tissue>
    </source>
</reference>
<evidence type="ECO:0000313" key="3">
    <source>
        <dbReference type="EMBL" id="RLV87423.1"/>
    </source>
</evidence>
<dbReference type="OrthoDB" id="6270329at2759"/>
<keyword evidence="4" id="KW-1185">Reference proteome</keyword>
<keyword evidence="1" id="KW-0175">Coiled coil</keyword>
<comment type="caution">
    <text evidence="3">The sequence shown here is derived from an EMBL/GenBank/DDBJ whole genome shotgun (WGS) entry which is preliminary data.</text>
</comment>
<evidence type="ECO:0000256" key="1">
    <source>
        <dbReference type="SAM" id="Coils"/>
    </source>
</evidence>
<evidence type="ECO:0000256" key="2">
    <source>
        <dbReference type="SAM" id="MobiDB-lite"/>
    </source>
</evidence>
<protein>
    <submittedName>
        <fullName evidence="3">Uncharacterized protein</fullName>
    </submittedName>
</protein>
<feature type="coiled-coil region" evidence="1">
    <location>
        <begin position="18"/>
        <end position="49"/>
    </location>
</feature>
<sequence>MAVMWELQRVPETFEELQRCMEEQKQILLAQLEQMAQELVSKSDEYKSRVLERRSLLDTVIAQIEEKRDQPAVQFLMVRQHPPLGTVTPAGAGDTHLAPSASQCSLGPRRDTVL</sequence>
<gene>
    <name evidence="3" type="ORF">DV515_00015718</name>
</gene>
<name>A0A3L8RVY0_CHLGU</name>
<accession>A0A3L8RVY0</accession>
<organism evidence="3 4">
    <name type="scientific">Chloebia gouldiae</name>
    <name type="common">Gouldian finch</name>
    <name type="synonym">Erythrura gouldiae</name>
    <dbReference type="NCBI Taxonomy" id="44316"/>
    <lineage>
        <taxon>Eukaryota</taxon>
        <taxon>Metazoa</taxon>
        <taxon>Chordata</taxon>
        <taxon>Craniata</taxon>
        <taxon>Vertebrata</taxon>
        <taxon>Euteleostomi</taxon>
        <taxon>Archelosauria</taxon>
        <taxon>Archosauria</taxon>
        <taxon>Dinosauria</taxon>
        <taxon>Saurischia</taxon>
        <taxon>Theropoda</taxon>
        <taxon>Coelurosauria</taxon>
        <taxon>Aves</taxon>
        <taxon>Neognathae</taxon>
        <taxon>Neoaves</taxon>
        <taxon>Telluraves</taxon>
        <taxon>Australaves</taxon>
        <taxon>Passeriformes</taxon>
        <taxon>Passeroidea</taxon>
        <taxon>Passeridae</taxon>
        <taxon>Chloebia</taxon>
    </lineage>
</organism>
<dbReference type="AlphaFoldDB" id="A0A3L8RVY0"/>